<dbReference type="Gene3D" id="1.10.287.1490">
    <property type="match status" value="1"/>
</dbReference>
<feature type="region of interest" description="Disordered" evidence="2">
    <location>
        <begin position="1425"/>
        <end position="1526"/>
    </location>
</feature>
<dbReference type="Proteomes" id="UP000054359">
    <property type="component" value="Unassembled WGS sequence"/>
</dbReference>
<feature type="non-terminal residue" evidence="3">
    <location>
        <position position="1526"/>
    </location>
</feature>
<gene>
    <name evidence="3" type="ORF">X975_18913</name>
</gene>
<keyword evidence="1" id="KW-0175">Coiled coil</keyword>
<reference evidence="3 4" key="1">
    <citation type="submission" date="2013-11" db="EMBL/GenBank/DDBJ databases">
        <title>Genome sequencing of Stegodyphus mimosarum.</title>
        <authorList>
            <person name="Bechsgaard J."/>
        </authorList>
    </citation>
    <scope>NUCLEOTIDE SEQUENCE [LARGE SCALE GENOMIC DNA]</scope>
</reference>
<keyword evidence="4" id="KW-1185">Reference proteome</keyword>
<accession>A0A087TM16</accession>
<proteinExistence type="predicted"/>
<feature type="coiled-coil region" evidence="1">
    <location>
        <begin position="1152"/>
        <end position="1179"/>
    </location>
</feature>
<feature type="coiled-coil region" evidence="1">
    <location>
        <begin position="4"/>
        <end position="105"/>
    </location>
</feature>
<evidence type="ECO:0000256" key="2">
    <source>
        <dbReference type="SAM" id="MobiDB-lite"/>
    </source>
</evidence>
<evidence type="ECO:0000313" key="4">
    <source>
        <dbReference type="Proteomes" id="UP000054359"/>
    </source>
</evidence>
<dbReference type="OMA" id="SWETQSK"/>
<feature type="coiled-coil region" evidence="1">
    <location>
        <begin position="139"/>
        <end position="616"/>
    </location>
</feature>
<feature type="region of interest" description="Disordered" evidence="2">
    <location>
        <begin position="908"/>
        <end position="928"/>
    </location>
</feature>
<feature type="compositionally biased region" description="Low complexity" evidence="2">
    <location>
        <begin position="1504"/>
        <end position="1513"/>
    </location>
</feature>
<feature type="region of interest" description="Disordered" evidence="2">
    <location>
        <begin position="672"/>
        <end position="699"/>
    </location>
</feature>
<feature type="coiled-coil region" evidence="1">
    <location>
        <begin position="1088"/>
        <end position="1122"/>
    </location>
</feature>
<dbReference type="PANTHER" id="PTHR15742">
    <property type="entry name" value="GIRDIN"/>
    <property type="match status" value="1"/>
</dbReference>
<sequence>MERESDLREQLKFSEEEAKQARRKIIALEQENETLMMQIKKLTSIVSSKKGSKDEDAEEEEISAENLKIQLDLMEQEMAVLRRKLDDTEKENENLQSEVKYLQEKVINQPLIELPELPKDSGSPNAYWEHKVRLQEYEIRETRKKLIEKDREIERLNTEVEIYRKKASKMMVRSRSLDSDIQVDLKRQLQLVEQEANILRQKVNSLETENEKLNIENKRMTLRLSKKPPPSSVDILQMDNMELKQKLEEQQRKMEAMKEELEKATAENPVAIIQDYKPRRESLTSLISDSENDLIATLKKRLKSKEDEYQAIQNKAMQLEIENSRLNREYKKLKESLSSKKKPAKAIRDSATRQELRELVSELQDEISEFQVNLRSREVVQEDLEEELEKARKELRETVKELKQKEEKLQLDLDKGKIEQENLRKEIDLHKKRATTAEDQLAQISKNSGSAVEQARRINELTLEKEDAERRAKAAEEALEKKTQRLRDTQEKLNVTTALKEDMARSNRLLESQKADLEREVEDHRSLLVKAEAKAEELRSQVDKTDRDLTSLRKECNQLRNELEDERSRLKQNADKRQSEISISWSREREDLRRTINELRNRIEVLQHQVTENEKIFVEKESRLREEFKRKKDIAVREAREKGEAALELVKEEEKILRNKIQELTDKLEKTENSLREATEKARKTASEHRREKEEWASERENLETEIRSEVKKREKAERDSEQLLKQKEEEVLLSKERVVALEREQRRLQMQLEEVEDLQQKIKLMEQEASKMKEEYDHLTARYDQLEDDFVKTKAKLVQEKEQLENSLNKVRREHNELTFELNSLKDTYNSRQDNWIKEKLDMQERMKELNRRMERLKTVEQERRRLQDLVDEKETLIESYKKEEKHLKEERDRLRKRVDDLAKAMESRDRPIPWSRVSDNEDSKLSAELESTRRDYEGRMTLMSSEITSMQAQIASLVEERDNLKSQLSSAERNAEEMRTGSLKRERARHREEAEIARRKVQELRFQMEDLREQLDDSLLENKNLKLQIETDKNAFEIQLSELKSKINQLEEQKIMESTRGQTRNIAKTRLELTWEKERGELQHLLSESQKLVSDLRSRLEQTELEREKEKQAVRKQMLEMRSSTEKDHQDSRRKMSELHSSLLEIRESHAKLRGMYDRMKKEREILLNEREEWRIRLQVAMQMHAKINEIVQDVEKVSAEVSSHSEKPSLPMSAEFIETIRKVKDHFAELQKTAAVLKEDERLKRTTSFRRAVSAQEVNKAHDPIQRWNNPQRVTNYPLAPPSMIIRPPPRQKSLNRKSLSLDHTLMGTTHEQRLKIWESEGESVTSTPAGSLLSLGGYGYETDSSLPDSEYRYGGITQDRRRYRVQTPSGMTTDSEAPMSSREGSVDPGGSTESVPIAAQQQRTSLKEKLKMLRRTKSIDVASGRKIGAGDSSKNDKEEKEQSLRSKISKVLKKPLGRSFSESHKPAPALPPKGAVPDVIPSRPTAEKPLSASRGELSTRRPPSQQSKRPQPPSKPKVETPV</sequence>
<feature type="compositionally biased region" description="Basic and acidic residues" evidence="2">
    <location>
        <begin position="1437"/>
        <end position="1448"/>
    </location>
</feature>
<feature type="region of interest" description="Disordered" evidence="2">
    <location>
        <begin position="1348"/>
        <end position="1407"/>
    </location>
</feature>
<dbReference type="InterPro" id="IPR049885">
    <property type="entry name" value="MTCL1-3"/>
</dbReference>
<feature type="region of interest" description="Disordered" evidence="2">
    <location>
        <begin position="970"/>
        <end position="993"/>
    </location>
</feature>
<name>A0A087TM16_STEMI</name>
<dbReference type="EMBL" id="KK115838">
    <property type="protein sequence ID" value="KFM66155.1"/>
    <property type="molecule type" value="Genomic_DNA"/>
</dbReference>
<organism evidence="3 4">
    <name type="scientific">Stegodyphus mimosarum</name>
    <name type="common">African social velvet spider</name>
    <dbReference type="NCBI Taxonomy" id="407821"/>
    <lineage>
        <taxon>Eukaryota</taxon>
        <taxon>Metazoa</taxon>
        <taxon>Ecdysozoa</taxon>
        <taxon>Arthropoda</taxon>
        <taxon>Chelicerata</taxon>
        <taxon>Arachnida</taxon>
        <taxon>Araneae</taxon>
        <taxon>Araneomorphae</taxon>
        <taxon>Entelegynae</taxon>
        <taxon>Eresoidea</taxon>
        <taxon>Eresidae</taxon>
        <taxon>Stegodyphus</taxon>
    </lineage>
</organism>
<feature type="compositionally biased region" description="Polar residues" evidence="2">
    <location>
        <begin position="1395"/>
        <end position="1407"/>
    </location>
</feature>
<feature type="compositionally biased region" description="Polar residues" evidence="2">
    <location>
        <begin position="1370"/>
        <end position="1379"/>
    </location>
</feature>
<protein>
    <submittedName>
        <fullName evidence="3">Uncharacterized protein</fullName>
    </submittedName>
</protein>
<feature type="compositionally biased region" description="Basic residues" evidence="2">
    <location>
        <begin position="1451"/>
        <end position="1460"/>
    </location>
</feature>
<dbReference type="OrthoDB" id="10036174at2759"/>
<dbReference type="PANTHER" id="PTHR15742:SF5">
    <property type="entry name" value="GIRDIN"/>
    <property type="match status" value="1"/>
</dbReference>
<evidence type="ECO:0000256" key="1">
    <source>
        <dbReference type="SAM" id="Coils"/>
    </source>
</evidence>
<dbReference type="STRING" id="407821.A0A087TM16"/>
<feature type="compositionally biased region" description="Basic and acidic residues" evidence="2">
    <location>
        <begin position="975"/>
        <end position="993"/>
    </location>
</feature>
<evidence type="ECO:0000313" key="3">
    <source>
        <dbReference type="EMBL" id="KFM66155.1"/>
    </source>
</evidence>